<gene>
    <name evidence="1" type="ORF">CCAM_LOCUS15819</name>
</gene>
<sequence>MVSFALQLGELYIGHCRSPSYELLPHSLHVVRISFSVRDMVVVFYLSLPKKGPLEGRQYPIEHSASRKVFKGLLDGHMYCLRFLFLLQISCDIS</sequence>
<name>A0A484LCH9_9ASTE</name>
<reference evidence="1 2" key="1">
    <citation type="submission" date="2018-04" db="EMBL/GenBank/DDBJ databases">
        <authorList>
            <person name="Vogel A."/>
        </authorList>
    </citation>
    <scope>NUCLEOTIDE SEQUENCE [LARGE SCALE GENOMIC DNA]</scope>
</reference>
<keyword evidence="2" id="KW-1185">Reference proteome</keyword>
<protein>
    <submittedName>
        <fullName evidence="1">Uncharacterized protein</fullName>
    </submittedName>
</protein>
<dbReference type="Proteomes" id="UP000595140">
    <property type="component" value="Unassembled WGS sequence"/>
</dbReference>
<organism evidence="1 2">
    <name type="scientific">Cuscuta campestris</name>
    <dbReference type="NCBI Taxonomy" id="132261"/>
    <lineage>
        <taxon>Eukaryota</taxon>
        <taxon>Viridiplantae</taxon>
        <taxon>Streptophyta</taxon>
        <taxon>Embryophyta</taxon>
        <taxon>Tracheophyta</taxon>
        <taxon>Spermatophyta</taxon>
        <taxon>Magnoliopsida</taxon>
        <taxon>eudicotyledons</taxon>
        <taxon>Gunneridae</taxon>
        <taxon>Pentapetalae</taxon>
        <taxon>asterids</taxon>
        <taxon>lamiids</taxon>
        <taxon>Solanales</taxon>
        <taxon>Convolvulaceae</taxon>
        <taxon>Cuscuteae</taxon>
        <taxon>Cuscuta</taxon>
        <taxon>Cuscuta subgen. Grammica</taxon>
        <taxon>Cuscuta sect. Cleistogrammica</taxon>
    </lineage>
</organism>
<evidence type="ECO:0000313" key="1">
    <source>
        <dbReference type="EMBL" id="VFQ74043.1"/>
    </source>
</evidence>
<dbReference type="AlphaFoldDB" id="A0A484LCH9"/>
<evidence type="ECO:0000313" key="2">
    <source>
        <dbReference type="Proteomes" id="UP000595140"/>
    </source>
</evidence>
<proteinExistence type="predicted"/>
<dbReference type="EMBL" id="OOIL02001315">
    <property type="protein sequence ID" value="VFQ74043.1"/>
    <property type="molecule type" value="Genomic_DNA"/>
</dbReference>
<accession>A0A484LCH9</accession>